<evidence type="ECO:0000256" key="3">
    <source>
        <dbReference type="ARBA" id="ARBA00023125"/>
    </source>
</evidence>
<reference evidence="7 8" key="1">
    <citation type="journal article" date="2009" name="Nature">
        <title>The Sorghum bicolor genome and the diversification of grasses.</title>
        <authorList>
            <person name="Paterson A.H."/>
            <person name="Bowers J.E."/>
            <person name="Bruggmann R."/>
            <person name="Dubchak I."/>
            <person name="Grimwood J."/>
            <person name="Gundlach H."/>
            <person name="Haberer G."/>
            <person name="Hellsten U."/>
            <person name="Mitros T."/>
            <person name="Poliakov A."/>
            <person name="Schmutz J."/>
            <person name="Spannagl M."/>
            <person name="Tang H."/>
            <person name="Wang X."/>
            <person name="Wicker T."/>
            <person name="Bharti A.K."/>
            <person name="Chapman J."/>
            <person name="Feltus F.A."/>
            <person name="Gowik U."/>
            <person name="Grigoriev I.V."/>
            <person name="Lyons E."/>
            <person name="Maher C.A."/>
            <person name="Martis M."/>
            <person name="Narechania A."/>
            <person name="Otillar R.P."/>
            <person name="Penning B.W."/>
            <person name="Salamov A.A."/>
            <person name="Wang Y."/>
            <person name="Zhang L."/>
            <person name="Carpita N.C."/>
            <person name="Freeling M."/>
            <person name="Gingle A.R."/>
            <person name="Hash C.T."/>
            <person name="Keller B."/>
            <person name="Klein P."/>
            <person name="Kresovich S."/>
            <person name="McCann M.C."/>
            <person name="Ming R."/>
            <person name="Peterson D.G."/>
            <person name="Mehboob-ur-Rahman"/>
            <person name="Ware D."/>
            <person name="Westhoff P."/>
            <person name="Mayer K.F."/>
            <person name="Messing J."/>
            <person name="Rokhsar D.S."/>
        </authorList>
    </citation>
    <scope>NUCLEOTIDE SEQUENCE [LARGE SCALE GENOMIC DNA]</scope>
    <source>
        <strain evidence="8">cv. BTx623</strain>
    </source>
</reference>
<dbReference type="GO" id="GO:0003677">
    <property type="term" value="F:DNA binding"/>
    <property type="evidence" value="ECO:0007669"/>
    <property type="project" value="UniProtKB-KW"/>
</dbReference>
<dbReference type="eggNOG" id="ENOG502QT0X">
    <property type="taxonomic scope" value="Eukaryota"/>
</dbReference>
<evidence type="ECO:0000256" key="1">
    <source>
        <dbReference type="ARBA" id="ARBA00004123"/>
    </source>
</evidence>
<dbReference type="SMART" id="SM01019">
    <property type="entry name" value="B3"/>
    <property type="match status" value="2"/>
</dbReference>
<organism evidence="7 8">
    <name type="scientific">Sorghum bicolor</name>
    <name type="common">Sorghum</name>
    <name type="synonym">Sorghum vulgare</name>
    <dbReference type="NCBI Taxonomy" id="4558"/>
    <lineage>
        <taxon>Eukaryota</taxon>
        <taxon>Viridiplantae</taxon>
        <taxon>Streptophyta</taxon>
        <taxon>Embryophyta</taxon>
        <taxon>Tracheophyta</taxon>
        <taxon>Spermatophyta</taxon>
        <taxon>Magnoliopsida</taxon>
        <taxon>Liliopsida</taxon>
        <taxon>Poales</taxon>
        <taxon>Poaceae</taxon>
        <taxon>PACMAD clade</taxon>
        <taxon>Panicoideae</taxon>
        <taxon>Andropogonodae</taxon>
        <taxon>Andropogoneae</taxon>
        <taxon>Sorghinae</taxon>
        <taxon>Sorghum</taxon>
    </lineage>
</organism>
<keyword evidence="8" id="KW-1185">Reference proteome</keyword>
<dbReference type="OMA" id="FELMVIN"/>
<gene>
    <name evidence="7" type="ORF">SORBI_3001G164800</name>
</gene>
<evidence type="ECO:0000313" key="8">
    <source>
        <dbReference type="Proteomes" id="UP000000768"/>
    </source>
</evidence>
<dbReference type="AlphaFoldDB" id="A0A1B6QJA1"/>
<dbReference type="GO" id="GO:0005634">
    <property type="term" value="C:nucleus"/>
    <property type="evidence" value="ECO:0007669"/>
    <property type="project" value="UniProtKB-SubCell"/>
</dbReference>
<feature type="domain" description="TF-B3" evidence="6">
    <location>
        <begin position="267"/>
        <end position="368"/>
    </location>
</feature>
<dbReference type="Pfam" id="PF02362">
    <property type="entry name" value="B3"/>
    <property type="match status" value="2"/>
</dbReference>
<evidence type="ECO:0000259" key="6">
    <source>
        <dbReference type="PROSITE" id="PS50863"/>
    </source>
</evidence>
<dbReference type="FunCoup" id="A0A1B6QJA1">
    <property type="interactions" value="1"/>
</dbReference>
<reference evidence="8" key="2">
    <citation type="journal article" date="2018" name="Plant J.">
        <title>The Sorghum bicolor reference genome: improved assembly, gene annotations, a transcriptome atlas, and signatures of genome organization.</title>
        <authorList>
            <person name="McCormick R.F."/>
            <person name="Truong S.K."/>
            <person name="Sreedasyam A."/>
            <person name="Jenkins J."/>
            <person name="Shu S."/>
            <person name="Sims D."/>
            <person name="Kennedy M."/>
            <person name="Amirebrahimi M."/>
            <person name="Weers B.D."/>
            <person name="McKinley B."/>
            <person name="Mattison A."/>
            <person name="Morishige D.T."/>
            <person name="Grimwood J."/>
            <person name="Schmutz J."/>
            <person name="Mullet J.E."/>
        </authorList>
    </citation>
    <scope>NUCLEOTIDE SEQUENCE [LARGE SCALE GENOMIC DNA]</scope>
    <source>
        <strain evidence="8">cv. BTx623</strain>
    </source>
</reference>
<feature type="domain" description="TF-B3" evidence="6">
    <location>
        <begin position="27"/>
        <end position="120"/>
    </location>
</feature>
<dbReference type="InParanoid" id="A0A1B6QJA1"/>
<dbReference type="InterPro" id="IPR003340">
    <property type="entry name" value="B3_DNA-bd"/>
</dbReference>
<dbReference type="PANTHER" id="PTHR31391">
    <property type="entry name" value="B3 DOMAIN-CONTAINING PROTEIN OS11G0197600-RELATED"/>
    <property type="match status" value="1"/>
</dbReference>
<evidence type="ECO:0000256" key="2">
    <source>
        <dbReference type="ARBA" id="ARBA00023015"/>
    </source>
</evidence>
<comment type="subcellular location">
    <subcellularLocation>
        <location evidence="1">Nucleus</location>
    </subcellularLocation>
</comment>
<dbReference type="Gene3D" id="2.40.330.10">
    <property type="entry name" value="DNA-binding pseudobarrel domain"/>
    <property type="match status" value="2"/>
</dbReference>
<evidence type="ECO:0000256" key="4">
    <source>
        <dbReference type="ARBA" id="ARBA00023163"/>
    </source>
</evidence>
<keyword evidence="5" id="KW-0539">Nucleus</keyword>
<dbReference type="PROSITE" id="PS50863">
    <property type="entry name" value="B3"/>
    <property type="match status" value="2"/>
</dbReference>
<dbReference type="PANTHER" id="PTHR31391:SF70">
    <property type="entry name" value="B3 DOMAIN-CONTAINING PROTEIN OS03G0622200"/>
    <property type="match status" value="1"/>
</dbReference>
<keyword evidence="3" id="KW-0238">DNA-binding</keyword>
<dbReference type="InterPro" id="IPR015300">
    <property type="entry name" value="DNA-bd_pseudobarrel_sf"/>
</dbReference>
<protein>
    <recommendedName>
        <fullName evidence="6">TF-B3 domain-containing protein</fullName>
    </recommendedName>
</protein>
<proteinExistence type="predicted"/>
<dbReference type="OrthoDB" id="596845at2759"/>
<dbReference type="SUPFAM" id="SSF101936">
    <property type="entry name" value="DNA-binding pseudobarrel domain"/>
    <property type="match status" value="2"/>
</dbReference>
<name>A0A1B6QJA1_SORBI</name>
<dbReference type="Gramene" id="KXG37996">
    <property type="protein sequence ID" value="KXG37996"/>
    <property type="gene ID" value="SORBI_3001G164800"/>
</dbReference>
<dbReference type="EMBL" id="CM000760">
    <property type="protein sequence ID" value="KXG37996.1"/>
    <property type="molecule type" value="Genomic_DNA"/>
</dbReference>
<evidence type="ECO:0000313" key="7">
    <source>
        <dbReference type="EMBL" id="KXG37996.1"/>
    </source>
</evidence>
<dbReference type="STRING" id="4558.A0A1B6QJA1"/>
<sequence>MKNLDKNCRICMEWQEHYYWNHMADDKKHFFKPMVGDFTETMSIPARFANNFNGHISEVISLKSPSGKTWSIGVGSDTDEVVLQSGWKEFVSAHSIDEGDCMLFKYTGVSSFDVLVFDSSGCEKTWPHFTRNSSHGYKRIESSAGLEEGPRLGCRRFKGGHDCTCTPQSLPSDGDDDDDDAHLELALHRSTSRSIPKRCKRKLYRDIEQVHGEVKDDDDEDDVGDAKTGYYFCKNGPVSEYHLKEQEKEEISSIRVPVEPRNPVFVQVMHPTHVRSTKPGVVGISAEFADKYLGATSRDVILEKGGSKGKWHVRYNRNRFSRGLTGRGWSEFVADNGLLAHDVCLFELMVINGKLRRPTVTVHVLRKVRGAFVLLP</sequence>
<keyword evidence="4" id="KW-0804">Transcription</keyword>
<keyword evidence="2" id="KW-0805">Transcription regulation</keyword>
<dbReference type="InterPro" id="IPR044837">
    <property type="entry name" value="REM16-like"/>
</dbReference>
<evidence type="ECO:0000256" key="5">
    <source>
        <dbReference type="ARBA" id="ARBA00023242"/>
    </source>
</evidence>
<accession>A0A1B6QJA1</accession>
<dbReference type="CDD" id="cd10017">
    <property type="entry name" value="B3_DNA"/>
    <property type="match status" value="2"/>
</dbReference>
<dbReference type="Proteomes" id="UP000000768">
    <property type="component" value="Chromosome 1"/>
</dbReference>